<evidence type="ECO:0000313" key="3">
    <source>
        <dbReference type="Proteomes" id="UP001151582"/>
    </source>
</evidence>
<evidence type="ECO:0000313" key="2">
    <source>
        <dbReference type="EMBL" id="KAJ1974242.1"/>
    </source>
</evidence>
<protein>
    <submittedName>
        <fullName evidence="2">Uncharacterized protein</fullName>
    </submittedName>
</protein>
<feature type="compositionally biased region" description="Polar residues" evidence="1">
    <location>
        <begin position="166"/>
        <end position="178"/>
    </location>
</feature>
<sequence length="185" mass="19294">MSNHPPNAPTGMTRPDQSRPGNQAANFNSGAAMGANLGGAYNLNQLGQAQGGANPQALGLYPPDTVPNAFMNYGMLPNNLHPSLSAAHGGPMNSPARPANPAAHMAQPNSGLNIGMMNAPTSLAAFQQQQQQFKMHPINQFQPPVQRPGAPHMHQTPARNAKPLTGQATLSNAGSNPANAMLRIE</sequence>
<evidence type="ECO:0000256" key="1">
    <source>
        <dbReference type="SAM" id="MobiDB-lite"/>
    </source>
</evidence>
<feature type="region of interest" description="Disordered" evidence="1">
    <location>
        <begin position="1"/>
        <end position="30"/>
    </location>
</feature>
<dbReference type="OrthoDB" id="10349122at2759"/>
<accession>A0A9W8B474</accession>
<feature type="region of interest" description="Disordered" evidence="1">
    <location>
        <begin position="165"/>
        <end position="185"/>
    </location>
</feature>
<dbReference type="AlphaFoldDB" id="A0A9W8B474"/>
<dbReference type="EMBL" id="JANBQB010000682">
    <property type="protein sequence ID" value="KAJ1974242.1"/>
    <property type="molecule type" value="Genomic_DNA"/>
</dbReference>
<proteinExistence type="predicted"/>
<dbReference type="Proteomes" id="UP001151582">
    <property type="component" value="Unassembled WGS sequence"/>
</dbReference>
<organism evidence="2 3">
    <name type="scientific">Dimargaris verticillata</name>
    <dbReference type="NCBI Taxonomy" id="2761393"/>
    <lineage>
        <taxon>Eukaryota</taxon>
        <taxon>Fungi</taxon>
        <taxon>Fungi incertae sedis</taxon>
        <taxon>Zoopagomycota</taxon>
        <taxon>Kickxellomycotina</taxon>
        <taxon>Dimargaritomycetes</taxon>
        <taxon>Dimargaritales</taxon>
        <taxon>Dimargaritaceae</taxon>
        <taxon>Dimargaris</taxon>
    </lineage>
</organism>
<name>A0A9W8B474_9FUNG</name>
<feature type="compositionally biased region" description="Polar residues" evidence="1">
    <location>
        <begin position="19"/>
        <end position="29"/>
    </location>
</feature>
<keyword evidence="3" id="KW-1185">Reference proteome</keyword>
<gene>
    <name evidence="2" type="ORF">H4R34_004790</name>
</gene>
<comment type="caution">
    <text evidence="2">The sequence shown here is derived from an EMBL/GenBank/DDBJ whole genome shotgun (WGS) entry which is preliminary data.</text>
</comment>
<reference evidence="2" key="1">
    <citation type="submission" date="2022-07" db="EMBL/GenBank/DDBJ databases">
        <title>Phylogenomic reconstructions and comparative analyses of Kickxellomycotina fungi.</title>
        <authorList>
            <person name="Reynolds N.K."/>
            <person name="Stajich J.E."/>
            <person name="Barry K."/>
            <person name="Grigoriev I.V."/>
            <person name="Crous P."/>
            <person name="Smith M.E."/>
        </authorList>
    </citation>
    <scope>NUCLEOTIDE SEQUENCE</scope>
    <source>
        <strain evidence="2">RSA 567</strain>
    </source>
</reference>